<evidence type="ECO:0000256" key="3">
    <source>
        <dbReference type="SAM" id="MobiDB-lite"/>
    </source>
</evidence>
<gene>
    <name evidence="5" type="ORF">AUF17_17495</name>
</gene>
<keyword evidence="2" id="KW-0378">Hydrolase</keyword>
<proteinExistence type="inferred from homology"/>
<dbReference type="InterPro" id="IPR002901">
    <property type="entry name" value="MGlyc_endo_b_GlcNAc-like_dom"/>
</dbReference>
<evidence type="ECO:0000256" key="1">
    <source>
        <dbReference type="ARBA" id="ARBA00010266"/>
    </source>
</evidence>
<dbReference type="InterPro" id="IPR038765">
    <property type="entry name" value="Papain-like_cys_pep_sf"/>
</dbReference>
<comment type="caution">
    <text evidence="5">The sequence shown here is derived from an EMBL/GenBank/DDBJ whole genome shotgun (WGS) entry which is preliminary data.</text>
</comment>
<dbReference type="Gene3D" id="3.90.1720.10">
    <property type="entry name" value="endopeptidase domain like (from Nostoc punctiforme)"/>
    <property type="match status" value="1"/>
</dbReference>
<dbReference type="GeneID" id="69570164"/>
<dbReference type="PROSITE" id="PS50911">
    <property type="entry name" value="CHAP"/>
    <property type="match status" value="1"/>
</dbReference>
<sequence length="703" mass="75519">MKKSIWKICAACLSVLLLHSTFGQPLQAADELTSETTITSTESSANEKISAENSVTSSEQLQESATVPSESAAESSSVSSSSSMTSENTATSSEQPASSSTESSGGQSESSTVPSSTKPTASSTTSKPSTSTTPSKEQSAPSTSKETSAGSTQASQENNRNNENQITAEKQPAPATTAQSAPTAGTGDTAAAATQTAAVLSQLDEVTLDESLRVSDVSESDLKGFELPLLKAFEDKSKAVLVYEGIRQVGRYQVTTAEADKTGQTFKTTEELLHLITKNLFGESAKTAQKVSIANEKKQPGDLLYKDDQLFGLYLGGDHYLVAGDPSDKEKTENPEQADHKIGKIALFSDQKDLEQTLQVQRLSNSTLTTYGKEVEKAYPASMDFTENEQTQAFIETIAKSAQKLGLDYDVFASVMIAQAILESGSGTSTLAAAPNYNLFGVKGSYEGASVNFSTQEDRGNGDMYTIQAAFRRYPSYAESLGDYVTLIRGGIQGNEEYYQDVWRSQAKNYLRSASALTGKYATDTSYNRKISSLIAVYHLTQYDLPIPENKVTGTQTSAVMQGKETIPAAYREKMTYPDYDGKNYNLSGSYPVGQCTWYAYNRVAQLGKRVDDYMGNGGEWGASAKRLGYQTSQTPKAGWLISFSPGTAGSDPRYGHVAFVEAVTDEGILISEGNVVGGTIISYRIIPNSLARSQLVTYIEAK</sequence>
<dbReference type="Gene3D" id="4.10.80.30">
    <property type="entry name" value="DNA polymerase, domain 6"/>
    <property type="match status" value="1"/>
</dbReference>
<name>A0A4P8KCW4_ENTAV</name>
<dbReference type="RefSeq" id="WP_016179045.1">
    <property type="nucleotide sequence ID" value="NZ_CAAKOC010000207.1"/>
</dbReference>
<evidence type="ECO:0000256" key="2">
    <source>
        <dbReference type="ARBA" id="ARBA00022801"/>
    </source>
</evidence>
<dbReference type="GO" id="GO:0004040">
    <property type="term" value="F:amidase activity"/>
    <property type="evidence" value="ECO:0007669"/>
    <property type="project" value="InterPro"/>
</dbReference>
<feature type="signal peptide" evidence="4">
    <location>
        <begin position="1"/>
        <end position="28"/>
    </location>
</feature>
<reference evidence="5 6" key="1">
    <citation type="submission" date="2017-10" db="EMBL/GenBank/DDBJ databases">
        <title>FDA dAtabase for Regulatory Grade micrObial Sequences (FDA-ARGOS): Supporting development and validation of Infectious Disease Dx tests.</title>
        <authorList>
            <person name="Campos J."/>
            <person name="Goldberg B."/>
            <person name="Tallon L.J."/>
            <person name="Sadzewicz L."/>
            <person name="Sengamalay N."/>
            <person name="Ott S."/>
            <person name="Godinez A."/>
            <person name="Nagaraj S."/>
            <person name="Vyas G."/>
            <person name="Aluvathingal J."/>
            <person name="Nadendla S."/>
            <person name="Geyer C."/>
            <person name="Nandy P."/>
            <person name="Hobson J."/>
            <person name="Sichtig H."/>
        </authorList>
    </citation>
    <scope>NUCLEOTIDE SEQUENCE [LARGE SCALE GENOMIC DNA]</scope>
    <source>
        <strain evidence="5 6">FDAARGOS_185</strain>
    </source>
</reference>
<feature type="compositionally biased region" description="Low complexity" evidence="3">
    <location>
        <begin position="63"/>
        <end position="139"/>
    </location>
</feature>
<dbReference type="AlphaFoldDB" id="A0A4P8KCW4"/>
<dbReference type="PANTHER" id="PTHR33308:SF9">
    <property type="entry name" value="PEPTIDOGLYCAN HYDROLASE FLGJ"/>
    <property type="match status" value="1"/>
</dbReference>
<evidence type="ECO:0000256" key="4">
    <source>
        <dbReference type="SAM" id="SignalP"/>
    </source>
</evidence>
<feature type="compositionally biased region" description="Polar residues" evidence="3">
    <location>
        <begin position="51"/>
        <end position="62"/>
    </location>
</feature>
<feature type="compositionally biased region" description="Polar residues" evidence="3">
    <location>
        <begin position="140"/>
        <end position="168"/>
    </location>
</feature>
<protein>
    <submittedName>
        <fullName evidence="5">Amidase</fullName>
    </submittedName>
</protein>
<feature type="chain" id="PRO_5044005867" evidence="4">
    <location>
        <begin position="29"/>
        <end position="703"/>
    </location>
</feature>
<feature type="compositionally biased region" description="Low complexity" evidence="3">
    <location>
        <begin position="171"/>
        <end position="190"/>
    </location>
</feature>
<dbReference type="SUPFAM" id="SSF54001">
    <property type="entry name" value="Cysteine proteinases"/>
    <property type="match status" value="1"/>
</dbReference>
<evidence type="ECO:0000313" key="6">
    <source>
        <dbReference type="Proteomes" id="UP000316316"/>
    </source>
</evidence>
<evidence type="ECO:0000313" key="5">
    <source>
        <dbReference type="EMBL" id="TRZ28510.1"/>
    </source>
</evidence>
<dbReference type="EMBL" id="PDXQ01000002">
    <property type="protein sequence ID" value="TRZ28510.1"/>
    <property type="molecule type" value="Genomic_DNA"/>
</dbReference>
<dbReference type="Pfam" id="PF01832">
    <property type="entry name" value="Glucosaminidase"/>
    <property type="match status" value="1"/>
</dbReference>
<dbReference type="Gene3D" id="1.10.530.10">
    <property type="match status" value="1"/>
</dbReference>
<dbReference type="Pfam" id="PF05257">
    <property type="entry name" value="CHAP"/>
    <property type="match status" value="1"/>
</dbReference>
<keyword evidence="4" id="KW-0732">Signal</keyword>
<dbReference type="SMART" id="SM00047">
    <property type="entry name" value="LYZ2"/>
    <property type="match status" value="1"/>
</dbReference>
<organism evidence="5 6">
    <name type="scientific">Enterococcus avium</name>
    <name type="common">Streptococcus avium</name>
    <dbReference type="NCBI Taxonomy" id="33945"/>
    <lineage>
        <taxon>Bacteria</taxon>
        <taxon>Bacillati</taxon>
        <taxon>Bacillota</taxon>
        <taxon>Bacilli</taxon>
        <taxon>Lactobacillales</taxon>
        <taxon>Enterococcaceae</taxon>
        <taxon>Enterococcus</taxon>
    </lineage>
</organism>
<feature type="region of interest" description="Disordered" evidence="3">
    <location>
        <begin position="37"/>
        <end position="190"/>
    </location>
</feature>
<dbReference type="Proteomes" id="UP000316316">
    <property type="component" value="Unassembled WGS sequence"/>
</dbReference>
<dbReference type="InterPro" id="IPR007921">
    <property type="entry name" value="CHAP_dom"/>
</dbReference>
<comment type="similarity">
    <text evidence="1">Belongs to the glycosyl hydrolase 73 family.</text>
</comment>
<dbReference type="InterPro" id="IPR051056">
    <property type="entry name" value="Glycosyl_Hydrolase_73"/>
</dbReference>
<accession>A0A4P8KCW4</accession>
<dbReference type="PANTHER" id="PTHR33308">
    <property type="entry name" value="PEPTIDOGLYCAN HYDROLASE FLGJ"/>
    <property type="match status" value="1"/>
</dbReference>